<dbReference type="AlphaFoldDB" id="A0A0K2V9Q5"/>
<dbReference type="EMBL" id="HACA01029694">
    <property type="protein sequence ID" value="CDW47055.1"/>
    <property type="molecule type" value="Transcribed_RNA"/>
</dbReference>
<accession>A0A0K2V9Q5</accession>
<organism evidence="1">
    <name type="scientific">Lepeophtheirus salmonis</name>
    <name type="common">Salmon louse</name>
    <name type="synonym">Caligus salmonis</name>
    <dbReference type="NCBI Taxonomy" id="72036"/>
    <lineage>
        <taxon>Eukaryota</taxon>
        <taxon>Metazoa</taxon>
        <taxon>Ecdysozoa</taxon>
        <taxon>Arthropoda</taxon>
        <taxon>Crustacea</taxon>
        <taxon>Multicrustacea</taxon>
        <taxon>Hexanauplia</taxon>
        <taxon>Copepoda</taxon>
        <taxon>Siphonostomatoida</taxon>
        <taxon>Caligidae</taxon>
        <taxon>Lepeophtheirus</taxon>
    </lineage>
</organism>
<reference evidence="1" key="1">
    <citation type="submission" date="2014-05" db="EMBL/GenBank/DDBJ databases">
        <authorList>
            <person name="Chronopoulou M."/>
        </authorList>
    </citation>
    <scope>NUCLEOTIDE SEQUENCE</scope>
    <source>
        <tissue evidence="1">Whole organism</tissue>
    </source>
</reference>
<protein>
    <submittedName>
        <fullName evidence="1">Uncharacterized protein</fullName>
    </submittedName>
</protein>
<evidence type="ECO:0000313" key="1">
    <source>
        <dbReference type="EMBL" id="CDW47055.1"/>
    </source>
</evidence>
<proteinExistence type="predicted"/>
<sequence length="67" mass="7900">MYLGSRARLVIGIFPAIMEEFVPLVKFIFYTEQFHLITNINVSIVLEHSISFLYTKFDVNSLIYIFH</sequence>
<name>A0A0K2V9Q5_LEPSM</name>